<evidence type="ECO:0000256" key="4">
    <source>
        <dbReference type="ARBA" id="ARBA00022980"/>
    </source>
</evidence>
<evidence type="ECO:0000259" key="8">
    <source>
        <dbReference type="Pfam" id="PF16122"/>
    </source>
</evidence>
<dbReference type="GO" id="GO:0006412">
    <property type="term" value="P:translation"/>
    <property type="evidence" value="ECO:0007669"/>
    <property type="project" value="UniProtKB-UniRule"/>
</dbReference>
<dbReference type="FunFam" id="3.40.50.10490:FF:000017">
    <property type="entry name" value="40S ribosomal protein SA"/>
    <property type="match status" value="1"/>
</dbReference>
<dbReference type="InterPro" id="IPR001865">
    <property type="entry name" value="Ribosomal_uS2"/>
</dbReference>
<dbReference type="Pfam" id="PF16122">
    <property type="entry name" value="40S_SA_C"/>
    <property type="match status" value="1"/>
</dbReference>
<dbReference type="GO" id="GO:0000028">
    <property type="term" value="P:ribosomal small subunit assembly"/>
    <property type="evidence" value="ECO:0007669"/>
    <property type="project" value="UniProtKB-UniRule"/>
</dbReference>
<dbReference type="InterPro" id="IPR005707">
    <property type="entry name" value="Ribosomal_uS2_euk/arc"/>
</dbReference>
<gene>
    <name evidence="9" type="ORF">NCGR_LOCUS15524</name>
</gene>
<dbReference type="GO" id="GO:0003735">
    <property type="term" value="F:structural constituent of ribosome"/>
    <property type="evidence" value="ECO:0007669"/>
    <property type="project" value="UniProtKB-UniRule"/>
</dbReference>
<dbReference type="PRINTS" id="PR00395">
    <property type="entry name" value="RIBOSOMALS2"/>
</dbReference>
<keyword evidence="10" id="KW-1185">Reference proteome</keyword>
<dbReference type="InterPro" id="IPR018130">
    <property type="entry name" value="Ribosomal_uS2_CS"/>
</dbReference>
<reference evidence="9" key="1">
    <citation type="submission" date="2020-10" db="EMBL/GenBank/DDBJ databases">
        <authorList>
            <person name="Han B."/>
            <person name="Lu T."/>
            <person name="Zhao Q."/>
            <person name="Huang X."/>
            <person name="Zhao Y."/>
        </authorList>
    </citation>
    <scope>NUCLEOTIDE SEQUENCE</scope>
</reference>
<accession>A0A811NK70</accession>
<feature type="domain" description="Small ribosomal subunit protein uS2 C-terminal" evidence="8">
    <location>
        <begin position="208"/>
        <end position="271"/>
    </location>
</feature>
<evidence type="ECO:0000313" key="10">
    <source>
        <dbReference type="Proteomes" id="UP000604825"/>
    </source>
</evidence>
<dbReference type="CDD" id="cd01425">
    <property type="entry name" value="RPS2"/>
    <property type="match status" value="1"/>
</dbReference>
<dbReference type="NCBIfam" id="TIGR01012">
    <property type="entry name" value="uS2_euk_arch"/>
    <property type="match status" value="1"/>
</dbReference>
<dbReference type="Pfam" id="PF00318">
    <property type="entry name" value="Ribosomal_S2"/>
    <property type="match status" value="2"/>
</dbReference>
<comment type="subcellular location">
    <subcellularLocation>
        <location evidence="1 6">Cytoplasm</location>
    </subcellularLocation>
</comment>
<evidence type="ECO:0000256" key="5">
    <source>
        <dbReference type="ARBA" id="ARBA00023274"/>
    </source>
</evidence>
<evidence type="ECO:0000256" key="6">
    <source>
        <dbReference type="HAMAP-Rule" id="MF_03015"/>
    </source>
</evidence>
<dbReference type="PANTHER" id="PTHR11489">
    <property type="entry name" value="40S RIBOSOMAL PROTEIN SA"/>
    <property type="match status" value="1"/>
</dbReference>
<dbReference type="HAMAP" id="MF_03015">
    <property type="entry name" value="Ribosomal_S2_euk"/>
    <property type="match status" value="1"/>
</dbReference>
<organism evidence="9 10">
    <name type="scientific">Miscanthus lutarioriparius</name>
    <dbReference type="NCBI Taxonomy" id="422564"/>
    <lineage>
        <taxon>Eukaryota</taxon>
        <taxon>Viridiplantae</taxon>
        <taxon>Streptophyta</taxon>
        <taxon>Embryophyta</taxon>
        <taxon>Tracheophyta</taxon>
        <taxon>Spermatophyta</taxon>
        <taxon>Magnoliopsida</taxon>
        <taxon>Liliopsida</taxon>
        <taxon>Poales</taxon>
        <taxon>Poaceae</taxon>
        <taxon>PACMAD clade</taxon>
        <taxon>Panicoideae</taxon>
        <taxon>Andropogonodae</taxon>
        <taxon>Andropogoneae</taxon>
        <taxon>Saccharinae</taxon>
        <taxon>Miscanthus</taxon>
    </lineage>
</organism>
<protein>
    <recommendedName>
        <fullName evidence="6">Small ribosomal subunit protein uS2</fullName>
    </recommendedName>
</protein>
<proteinExistence type="inferred from homology"/>
<dbReference type="InterPro" id="IPR027498">
    <property type="entry name" value="Ribosomal_uS2_euk"/>
</dbReference>
<dbReference type="AlphaFoldDB" id="A0A811NK70"/>
<comment type="function">
    <text evidence="6">Required for the assembly and/or stability of the 40S ribosomal subunit. Required for the processing of the 20S rRNA-precursor to mature 18S rRNA in a late step of the maturation of 40S ribosomal subunits.</text>
</comment>
<evidence type="ECO:0000256" key="2">
    <source>
        <dbReference type="ARBA" id="ARBA00006242"/>
    </source>
</evidence>
<evidence type="ECO:0000256" key="3">
    <source>
        <dbReference type="ARBA" id="ARBA00022490"/>
    </source>
</evidence>
<dbReference type="InterPro" id="IPR023591">
    <property type="entry name" value="Ribosomal_uS2_flav_dom_sf"/>
</dbReference>
<sequence>MAAAPAGGGGARALSQREQDIQMMLAADVHLGTKNCDFQMERYVYKRRTDGIYIINLGKTWEKLQLAARVIVAIENPQDIIVQSARPYGQRAVLKFAQYTGAHAIAGRHTPGTFTNQLQTSFSEPRLLILTDPRTDHQPIKESALGNIPTIAFCDTDSPMRYVDIGIPANNKGKQSIGCLFWLLARMVLQMRGTILPGHKWDIMVDLFFYRDPEEAKEQEEEEALVAPDYGAVAEYAAPGADNWGADWGAGEAAAPPAGIPAAGADWAAAPVSYTCGSYSSPCEFQLLLLMVSGMQLRLLQQPPDGNKAPPPDAAPAPN</sequence>
<dbReference type="Proteomes" id="UP000604825">
    <property type="component" value="Unassembled WGS sequence"/>
</dbReference>
<dbReference type="GO" id="GO:0022627">
    <property type="term" value="C:cytosolic small ribosomal subunit"/>
    <property type="evidence" value="ECO:0007669"/>
    <property type="project" value="UniProtKB-UniRule"/>
</dbReference>
<comment type="caution">
    <text evidence="9">The sequence shown here is derived from an EMBL/GenBank/DDBJ whole genome shotgun (WGS) entry which is preliminary data.</text>
</comment>
<comment type="similarity">
    <text evidence="2 6 7">Belongs to the universal ribosomal protein uS2 family.</text>
</comment>
<dbReference type="SUPFAM" id="SSF52313">
    <property type="entry name" value="Ribosomal protein S2"/>
    <property type="match status" value="1"/>
</dbReference>
<keyword evidence="3 6" id="KW-0963">Cytoplasm</keyword>
<name>A0A811NK70_9POAL</name>
<dbReference type="EMBL" id="CAJGYO010000004">
    <property type="protein sequence ID" value="CAD6223061.1"/>
    <property type="molecule type" value="Genomic_DNA"/>
</dbReference>
<evidence type="ECO:0000256" key="7">
    <source>
        <dbReference type="RuleBase" id="RU003631"/>
    </source>
</evidence>
<evidence type="ECO:0000256" key="1">
    <source>
        <dbReference type="ARBA" id="ARBA00004496"/>
    </source>
</evidence>
<evidence type="ECO:0000313" key="9">
    <source>
        <dbReference type="EMBL" id="CAD6223061.1"/>
    </source>
</evidence>
<dbReference type="InterPro" id="IPR032281">
    <property type="entry name" value="Ribosomal_uS2_C"/>
</dbReference>
<keyword evidence="4 6" id="KW-0689">Ribosomal protein</keyword>
<dbReference type="PROSITE" id="PS00963">
    <property type="entry name" value="RIBOSOMAL_S2_2"/>
    <property type="match status" value="1"/>
</dbReference>
<comment type="subunit">
    <text evidence="6">Component of the small ribosomal subunit. Mature ribosomes consist of a small (40S) and a large (60S) subunit. The 40S subunit contains about 33 different proteins and 1 molecule of RNA (18S). The 60S subunit contains about 49 different proteins and 3 molecules of RNA (25S, 5.8S and 5S). Interacts with ribosomal protein S21.</text>
</comment>
<dbReference type="Gene3D" id="3.40.50.10490">
    <property type="entry name" value="Glucose-6-phosphate isomerase like protein, domain 1"/>
    <property type="match status" value="1"/>
</dbReference>
<keyword evidence="5 6" id="KW-0687">Ribonucleoprotein</keyword>
<dbReference type="OrthoDB" id="414863at2759"/>